<organism evidence="2 3">
    <name type="scientific">Scophthalmus maximus</name>
    <name type="common">Turbot</name>
    <name type="synonym">Psetta maxima</name>
    <dbReference type="NCBI Taxonomy" id="52904"/>
    <lineage>
        <taxon>Eukaryota</taxon>
        <taxon>Metazoa</taxon>
        <taxon>Chordata</taxon>
        <taxon>Craniata</taxon>
        <taxon>Vertebrata</taxon>
        <taxon>Euteleostomi</taxon>
        <taxon>Actinopterygii</taxon>
        <taxon>Neopterygii</taxon>
        <taxon>Teleostei</taxon>
        <taxon>Neoteleostei</taxon>
        <taxon>Acanthomorphata</taxon>
        <taxon>Carangaria</taxon>
        <taxon>Pleuronectiformes</taxon>
        <taxon>Pleuronectoidei</taxon>
        <taxon>Scophthalmidae</taxon>
        <taxon>Scophthalmus</taxon>
    </lineage>
</organism>
<dbReference type="PANTHER" id="PTHR47501">
    <property type="entry name" value="TRANSPOSASE-RELATED"/>
    <property type="match status" value="1"/>
</dbReference>
<dbReference type="AlphaFoldDB" id="A0A8D2ZYC9"/>
<dbReference type="PANTHER" id="PTHR47501:SF5">
    <property type="entry name" value="HAT C-TERMINAL DIMERISATION DOMAIN-CONTAINING PROTEIN"/>
    <property type="match status" value="1"/>
</dbReference>
<feature type="region of interest" description="Disordered" evidence="1">
    <location>
        <begin position="188"/>
        <end position="214"/>
    </location>
</feature>
<evidence type="ECO:0000313" key="3">
    <source>
        <dbReference type="Proteomes" id="UP000694558"/>
    </source>
</evidence>
<protein>
    <recommendedName>
        <fullName evidence="4">HAT C-terminal dimerisation domain-containing protein</fullName>
    </recommendedName>
</protein>
<dbReference type="SUPFAM" id="SSF53098">
    <property type="entry name" value="Ribonuclease H-like"/>
    <property type="match status" value="1"/>
</dbReference>
<name>A0A8D2ZYC9_SCOMX</name>
<evidence type="ECO:0000256" key="1">
    <source>
        <dbReference type="SAM" id="MobiDB-lite"/>
    </source>
</evidence>
<dbReference type="InterPro" id="IPR012337">
    <property type="entry name" value="RNaseH-like_sf"/>
</dbReference>
<dbReference type="Proteomes" id="UP000694558">
    <property type="component" value="Chromosome 11"/>
</dbReference>
<sequence length="491" mass="55715">MKRHIELKQPASLSRYVQSIKKSKDSQDRSSTQIPLTAYTSGYVVISQPQLDNLVVQYIVGDLQPLSKVESPAFINLIQGLHTDTVNPNPKFKENICELKTELSEIDAVCTTADCWSAVNKAFMGITIHWLNKTDVSKRYSAVLACRRIKGAHTHDVLAKLFSDVNKEFKIHNKVVCTIEDDNEPVSAFAAASESSDEDDQMEPEPLSGLDHPSLPPHRRCMAHTLNSSPSALWNLAEMNVAEVTPEKDATPLHDELILHTVSDEFGSRRFSPREVEFIHKFVDVMRPLALALNILRAEKNIFRGYLAPTIVQLQCHMNDRLDESIKPTAAEGLIKCRPLIRSILESLSTRLAGLLEKRDHILSAMLVPRFKLDWVQDEEKRMQYRLMLKREFQTLNSEDSAARDSVDTYLDAPTTDGFDEYMQFSKLRRLFIKHNTALPSSAPVERLFSNGGLIFRPRRNRLGDANFEKQLILNAKKLKSDLIMLTFFAL</sequence>
<dbReference type="Ensembl" id="ENSSMAT00000009680.2">
    <property type="protein sequence ID" value="ENSSMAP00000009565.2"/>
    <property type="gene ID" value="ENSSMAG00000005856.2"/>
</dbReference>
<evidence type="ECO:0008006" key="4">
    <source>
        <dbReference type="Google" id="ProtNLM"/>
    </source>
</evidence>
<accession>A0A8D2ZYC9</accession>
<dbReference type="GeneTree" id="ENSGT00530000064692"/>
<evidence type="ECO:0000313" key="2">
    <source>
        <dbReference type="Ensembl" id="ENSSMAP00000009565.2"/>
    </source>
</evidence>
<proteinExistence type="predicted"/>
<reference evidence="2" key="2">
    <citation type="submission" date="2025-08" db="UniProtKB">
        <authorList>
            <consortium name="Ensembl"/>
        </authorList>
    </citation>
    <scope>IDENTIFICATION</scope>
</reference>
<reference evidence="2" key="1">
    <citation type="submission" date="2023-05" db="EMBL/GenBank/DDBJ databases">
        <title>High-quality long-read genome of Scophthalmus maximus.</title>
        <authorList>
            <person name="Lien S."/>
            <person name="Martinez P."/>
        </authorList>
    </citation>
    <scope>NUCLEOTIDE SEQUENCE [LARGE SCALE GENOMIC DNA]</scope>
</reference>